<feature type="region of interest" description="Disordered" evidence="1">
    <location>
        <begin position="1"/>
        <end position="43"/>
    </location>
</feature>
<comment type="caution">
    <text evidence="2">The sequence shown here is derived from an EMBL/GenBank/DDBJ whole genome shotgun (WGS) entry which is preliminary data.</text>
</comment>
<feature type="compositionally biased region" description="Basic residues" evidence="1">
    <location>
        <begin position="160"/>
        <end position="170"/>
    </location>
</feature>
<keyword evidence="3" id="KW-1185">Reference proteome</keyword>
<protein>
    <submittedName>
        <fullName evidence="2">Uncharacterized protein</fullName>
    </submittedName>
</protein>
<dbReference type="EMBL" id="RBXO01000001">
    <property type="protein sequence ID" value="RKT54112.1"/>
    <property type="molecule type" value="Genomic_DNA"/>
</dbReference>
<proteinExistence type="predicted"/>
<feature type="region of interest" description="Disordered" evidence="1">
    <location>
        <begin position="124"/>
        <end position="260"/>
    </location>
</feature>
<feature type="compositionally biased region" description="Low complexity" evidence="1">
    <location>
        <begin position="184"/>
        <end position="221"/>
    </location>
</feature>
<organism evidence="2 3">
    <name type="scientific">Saccharothrix australiensis</name>
    <dbReference type="NCBI Taxonomy" id="2072"/>
    <lineage>
        <taxon>Bacteria</taxon>
        <taxon>Bacillati</taxon>
        <taxon>Actinomycetota</taxon>
        <taxon>Actinomycetes</taxon>
        <taxon>Pseudonocardiales</taxon>
        <taxon>Pseudonocardiaceae</taxon>
        <taxon>Saccharothrix</taxon>
    </lineage>
</organism>
<dbReference type="AlphaFoldDB" id="A0A495VXH0"/>
<evidence type="ECO:0000256" key="1">
    <source>
        <dbReference type="SAM" id="MobiDB-lite"/>
    </source>
</evidence>
<accession>A0A495VXH0</accession>
<feature type="compositionally biased region" description="Low complexity" evidence="1">
    <location>
        <begin position="27"/>
        <end position="43"/>
    </location>
</feature>
<dbReference type="Proteomes" id="UP000282084">
    <property type="component" value="Unassembled WGS sequence"/>
</dbReference>
<reference evidence="2 3" key="1">
    <citation type="submission" date="2018-10" db="EMBL/GenBank/DDBJ databases">
        <title>Sequencing the genomes of 1000 actinobacteria strains.</title>
        <authorList>
            <person name="Klenk H.-P."/>
        </authorList>
    </citation>
    <scope>NUCLEOTIDE SEQUENCE [LARGE SCALE GENOMIC DNA]</scope>
    <source>
        <strain evidence="2 3">DSM 43800</strain>
    </source>
</reference>
<evidence type="ECO:0000313" key="3">
    <source>
        <dbReference type="Proteomes" id="UP000282084"/>
    </source>
</evidence>
<gene>
    <name evidence="2" type="ORF">C8E97_2713</name>
</gene>
<evidence type="ECO:0000313" key="2">
    <source>
        <dbReference type="EMBL" id="RKT54112.1"/>
    </source>
</evidence>
<feature type="compositionally biased region" description="Basic and acidic residues" evidence="1">
    <location>
        <begin position="1"/>
        <end position="13"/>
    </location>
</feature>
<name>A0A495VXH0_9PSEU</name>
<sequence>MTDPTRPHRDREASMSTDRTRPHHSPPEATRTPARRTATTTAHRLPPAVTVAFPLGLRVVAALEIAHQPVLTAVATAALMTTETVWLAVAIVWRETPQPAPTGSLLWWLRATLTGSYLVTALMPAPRSPGGRRGGRGGRRGAEHRPPTRRPLGTGTIRAGRLRPPGRHARTAAGERAGRHGYLAGRATAHTASRTATTSGSPARPPTLATSAAGSPSGSTTWSRRYRRPPRRGPAQRSPDGSTAPCTLRPPCTAHPPEGP</sequence>